<dbReference type="Gramene" id="OIT36255">
    <property type="protein sequence ID" value="OIT36255"/>
    <property type="gene ID" value="A4A49_04391"/>
</dbReference>
<reference evidence="2" key="1">
    <citation type="submission" date="2016-11" db="EMBL/GenBank/DDBJ databases">
        <title>The genome of Nicotiana attenuata.</title>
        <authorList>
            <person name="Xu S."/>
            <person name="Brockmoeller T."/>
            <person name="Gaquerel E."/>
            <person name="Navarro A."/>
            <person name="Kuhl H."/>
            <person name="Gase K."/>
            <person name="Ling Z."/>
            <person name="Zhou W."/>
            <person name="Kreitzer C."/>
            <person name="Stanke M."/>
            <person name="Tang H."/>
            <person name="Lyons E."/>
            <person name="Pandey P."/>
            <person name="Pandey S.P."/>
            <person name="Timmermann B."/>
            <person name="Baldwin I.T."/>
        </authorList>
    </citation>
    <scope>NUCLEOTIDE SEQUENCE [LARGE SCALE GENOMIC DNA]</scope>
    <source>
        <strain evidence="2">UT</strain>
    </source>
</reference>
<protein>
    <submittedName>
        <fullName evidence="2">Uncharacterized protein</fullName>
    </submittedName>
</protein>
<keyword evidence="3" id="KW-1185">Reference proteome</keyword>
<sequence>MIETSNSLMSKQEEYNFCSSATSKELHRRKSNSPTNSNSTQRSNSSGIKLRGKEGQIKAGTDKFEARQQQNQQKHSFDFMVEKQNFKDPTINADEQRLSAQEKLIVYFFNF</sequence>
<dbReference type="AlphaFoldDB" id="A0A314L417"/>
<name>A0A314L417_NICAT</name>
<gene>
    <name evidence="2" type="ORF">A4A49_04391</name>
</gene>
<dbReference type="EMBL" id="MJEQ01000452">
    <property type="protein sequence ID" value="OIT36255.1"/>
    <property type="molecule type" value="Genomic_DNA"/>
</dbReference>
<evidence type="ECO:0000313" key="3">
    <source>
        <dbReference type="Proteomes" id="UP000187609"/>
    </source>
</evidence>
<feature type="compositionally biased region" description="Low complexity" evidence="1">
    <location>
        <begin position="32"/>
        <end position="46"/>
    </location>
</feature>
<comment type="caution">
    <text evidence="2">The sequence shown here is derived from an EMBL/GenBank/DDBJ whole genome shotgun (WGS) entry which is preliminary data.</text>
</comment>
<evidence type="ECO:0000256" key="1">
    <source>
        <dbReference type="SAM" id="MobiDB-lite"/>
    </source>
</evidence>
<evidence type="ECO:0000313" key="2">
    <source>
        <dbReference type="EMBL" id="OIT36255.1"/>
    </source>
</evidence>
<feature type="compositionally biased region" description="Basic and acidic residues" evidence="1">
    <location>
        <begin position="51"/>
        <end position="66"/>
    </location>
</feature>
<proteinExistence type="predicted"/>
<feature type="region of interest" description="Disordered" evidence="1">
    <location>
        <begin position="19"/>
        <end position="76"/>
    </location>
</feature>
<accession>A0A314L417</accession>
<organism evidence="2 3">
    <name type="scientific">Nicotiana attenuata</name>
    <name type="common">Coyote tobacco</name>
    <dbReference type="NCBI Taxonomy" id="49451"/>
    <lineage>
        <taxon>Eukaryota</taxon>
        <taxon>Viridiplantae</taxon>
        <taxon>Streptophyta</taxon>
        <taxon>Embryophyta</taxon>
        <taxon>Tracheophyta</taxon>
        <taxon>Spermatophyta</taxon>
        <taxon>Magnoliopsida</taxon>
        <taxon>eudicotyledons</taxon>
        <taxon>Gunneridae</taxon>
        <taxon>Pentapetalae</taxon>
        <taxon>asterids</taxon>
        <taxon>lamiids</taxon>
        <taxon>Solanales</taxon>
        <taxon>Solanaceae</taxon>
        <taxon>Nicotianoideae</taxon>
        <taxon>Nicotianeae</taxon>
        <taxon>Nicotiana</taxon>
    </lineage>
</organism>
<dbReference type="Proteomes" id="UP000187609">
    <property type="component" value="Unassembled WGS sequence"/>
</dbReference>